<accession>A0A4R1NJF1</accession>
<dbReference type="Proteomes" id="UP000295673">
    <property type="component" value="Unassembled WGS sequence"/>
</dbReference>
<evidence type="ECO:0000256" key="1">
    <source>
        <dbReference type="ARBA" id="ARBA00009437"/>
    </source>
</evidence>
<dbReference type="InterPro" id="IPR036390">
    <property type="entry name" value="WH_DNA-bd_sf"/>
</dbReference>
<dbReference type="GO" id="GO:0006351">
    <property type="term" value="P:DNA-templated transcription"/>
    <property type="evidence" value="ECO:0007669"/>
    <property type="project" value="TreeGrafter"/>
</dbReference>
<reference evidence="6 7" key="1">
    <citation type="submission" date="2019-03" db="EMBL/GenBank/DDBJ databases">
        <title>Genomic Encyclopedia of Archaeal and Bacterial Type Strains, Phase II (KMG-II): from individual species to whole genera.</title>
        <authorList>
            <person name="Goeker M."/>
        </authorList>
    </citation>
    <scope>NUCLEOTIDE SEQUENCE [LARGE SCALE GENOMIC DNA]</scope>
    <source>
        <strain evidence="6 7">DSM 26433</strain>
    </source>
</reference>
<dbReference type="GO" id="GO:0043565">
    <property type="term" value="F:sequence-specific DNA binding"/>
    <property type="evidence" value="ECO:0007669"/>
    <property type="project" value="TreeGrafter"/>
</dbReference>
<dbReference type="PRINTS" id="PR00039">
    <property type="entry name" value="HTHLYSR"/>
</dbReference>
<evidence type="ECO:0000259" key="5">
    <source>
        <dbReference type="PROSITE" id="PS50931"/>
    </source>
</evidence>
<dbReference type="AlphaFoldDB" id="A0A4R1NJF1"/>
<dbReference type="PROSITE" id="PS50931">
    <property type="entry name" value="HTH_LYSR"/>
    <property type="match status" value="1"/>
</dbReference>
<name>A0A4R1NJF1_9RHOB</name>
<evidence type="ECO:0000256" key="2">
    <source>
        <dbReference type="ARBA" id="ARBA00023015"/>
    </source>
</evidence>
<keyword evidence="4" id="KW-0804">Transcription</keyword>
<evidence type="ECO:0000313" key="7">
    <source>
        <dbReference type="Proteomes" id="UP000295673"/>
    </source>
</evidence>
<comment type="caution">
    <text evidence="6">The sequence shown here is derived from an EMBL/GenBank/DDBJ whole genome shotgun (WGS) entry which is preliminary data.</text>
</comment>
<keyword evidence="2" id="KW-0805">Transcription regulation</keyword>
<dbReference type="SUPFAM" id="SSF46785">
    <property type="entry name" value="Winged helix' DNA-binding domain"/>
    <property type="match status" value="1"/>
</dbReference>
<dbReference type="InterPro" id="IPR058163">
    <property type="entry name" value="LysR-type_TF_proteobact-type"/>
</dbReference>
<dbReference type="Gene3D" id="1.10.10.10">
    <property type="entry name" value="Winged helix-like DNA-binding domain superfamily/Winged helix DNA-binding domain"/>
    <property type="match status" value="1"/>
</dbReference>
<dbReference type="EMBL" id="SMGR01000001">
    <property type="protein sequence ID" value="TCL08386.1"/>
    <property type="molecule type" value="Genomic_DNA"/>
</dbReference>
<evidence type="ECO:0000313" key="6">
    <source>
        <dbReference type="EMBL" id="TCL08386.1"/>
    </source>
</evidence>
<sequence>MASIWTQINSPRNLVIFTAAAKHGSFTRAATELNMQQPSVSAAIKQLEEALGVTLFVRGHRKVELTTAGNRLFSDVSRALDDIERSVHSVRQMGREDHVTLNSSSAFSYYWMVPRLQKLHDLHPTIDLRLQISDREPDLDMENISLGIRLGNGNWPGCHASKIADEVIFPVASPQVMAAARNLRSIPNLMNERLIHLEEPIRERPTWADWFAHHDIRDRNIVAGLRLNDYALVLQAAISGEGFAFGWEHVVRDLMERKLLVAKQEWAWRTGNAFYLVWSANKKLAPHAIQVRDWIISVSDFPDQSGEK</sequence>
<dbReference type="InterPro" id="IPR005119">
    <property type="entry name" value="LysR_subst-bd"/>
</dbReference>
<proteinExistence type="inferred from homology"/>
<dbReference type="FunFam" id="1.10.10.10:FF:000001">
    <property type="entry name" value="LysR family transcriptional regulator"/>
    <property type="match status" value="1"/>
</dbReference>
<dbReference type="Pfam" id="PF00126">
    <property type="entry name" value="HTH_1"/>
    <property type="match status" value="1"/>
</dbReference>
<dbReference type="CDD" id="cd08432">
    <property type="entry name" value="PBP2_GcdR_TrpI_HvrB_AmpR_like"/>
    <property type="match status" value="1"/>
</dbReference>
<keyword evidence="7" id="KW-1185">Reference proteome</keyword>
<dbReference type="InterPro" id="IPR000847">
    <property type="entry name" value="LysR_HTH_N"/>
</dbReference>
<evidence type="ECO:0000256" key="3">
    <source>
        <dbReference type="ARBA" id="ARBA00023125"/>
    </source>
</evidence>
<keyword evidence="3" id="KW-0238">DNA-binding</keyword>
<feature type="domain" description="HTH lysR-type" evidence="5">
    <location>
        <begin position="9"/>
        <end position="66"/>
    </location>
</feature>
<dbReference type="SUPFAM" id="SSF53850">
    <property type="entry name" value="Periplasmic binding protein-like II"/>
    <property type="match status" value="1"/>
</dbReference>
<dbReference type="GO" id="GO:0003700">
    <property type="term" value="F:DNA-binding transcription factor activity"/>
    <property type="evidence" value="ECO:0007669"/>
    <property type="project" value="InterPro"/>
</dbReference>
<dbReference type="PANTHER" id="PTHR30537">
    <property type="entry name" value="HTH-TYPE TRANSCRIPTIONAL REGULATOR"/>
    <property type="match status" value="1"/>
</dbReference>
<dbReference type="Gene3D" id="3.40.190.10">
    <property type="entry name" value="Periplasmic binding protein-like II"/>
    <property type="match status" value="2"/>
</dbReference>
<dbReference type="PANTHER" id="PTHR30537:SF74">
    <property type="entry name" value="HTH-TYPE TRANSCRIPTIONAL REGULATOR TRPI"/>
    <property type="match status" value="1"/>
</dbReference>
<dbReference type="Pfam" id="PF03466">
    <property type="entry name" value="LysR_substrate"/>
    <property type="match status" value="1"/>
</dbReference>
<organism evidence="6 7">
    <name type="scientific">Shimia isoporae</name>
    <dbReference type="NCBI Taxonomy" id="647720"/>
    <lineage>
        <taxon>Bacteria</taxon>
        <taxon>Pseudomonadati</taxon>
        <taxon>Pseudomonadota</taxon>
        <taxon>Alphaproteobacteria</taxon>
        <taxon>Rhodobacterales</taxon>
        <taxon>Roseobacteraceae</taxon>
    </lineage>
</organism>
<dbReference type="InterPro" id="IPR036388">
    <property type="entry name" value="WH-like_DNA-bd_sf"/>
</dbReference>
<dbReference type="RefSeq" id="WP_132858516.1">
    <property type="nucleotide sequence ID" value="NZ_SMGR01000001.1"/>
</dbReference>
<evidence type="ECO:0000256" key="4">
    <source>
        <dbReference type="ARBA" id="ARBA00023163"/>
    </source>
</evidence>
<comment type="similarity">
    <text evidence="1">Belongs to the LysR transcriptional regulatory family.</text>
</comment>
<gene>
    <name evidence="6" type="ORF">BXY66_0423</name>
</gene>
<dbReference type="OrthoDB" id="9804958at2"/>
<protein>
    <submittedName>
        <fullName evidence="6">Transcriptional regulator</fullName>
    </submittedName>
</protein>